<feature type="non-terminal residue" evidence="2">
    <location>
        <position position="1"/>
    </location>
</feature>
<name>X1H5M7_9ZZZZ</name>
<dbReference type="GO" id="GO:0003677">
    <property type="term" value="F:DNA binding"/>
    <property type="evidence" value="ECO:0007669"/>
    <property type="project" value="InterPro"/>
</dbReference>
<comment type="caution">
    <text evidence="2">The sequence shown here is derived from an EMBL/GenBank/DDBJ whole genome shotgun (WGS) entry which is preliminary data.</text>
</comment>
<gene>
    <name evidence="2" type="ORF">S03H2_44640</name>
</gene>
<dbReference type="InterPro" id="IPR009061">
    <property type="entry name" value="DNA-bd_dom_put_sf"/>
</dbReference>
<protein>
    <recommendedName>
        <fullName evidence="1">Helix-turn-helix domain-containing protein</fullName>
    </recommendedName>
</protein>
<dbReference type="InterPro" id="IPR041657">
    <property type="entry name" value="HTH_17"/>
</dbReference>
<dbReference type="InterPro" id="IPR010093">
    <property type="entry name" value="SinI_DNA-bd"/>
</dbReference>
<reference evidence="2" key="1">
    <citation type="journal article" date="2014" name="Front. Microbiol.">
        <title>High frequency of phylogenetically diverse reductive dehalogenase-homologous genes in deep subseafloor sedimentary metagenomes.</title>
        <authorList>
            <person name="Kawai M."/>
            <person name="Futagami T."/>
            <person name="Toyoda A."/>
            <person name="Takaki Y."/>
            <person name="Nishi S."/>
            <person name="Hori S."/>
            <person name="Arai W."/>
            <person name="Tsubouchi T."/>
            <person name="Morono Y."/>
            <person name="Uchiyama I."/>
            <person name="Ito T."/>
            <person name="Fujiyama A."/>
            <person name="Inagaki F."/>
            <person name="Takami H."/>
        </authorList>
    </citation>
    <scope>NUCLEOTIDE SEQUENCE</scope>
    <source>
        <strain evidence="2">Expedition CK06-06</strain>
    </source>
</reference>
<dbReference type="EMBL" id="BARU01027927">
    <property type="protein sequence ID" value="GAH64707.1"/>
    <property type="molecule type" value="Genomic_DNA"/>
</dbReference>
<organism evidence="2">
    <name type="scientific">marine sediment metagenome</name>
    <dbReference type="NCBI Taxonomy" id="412755"/>
    <lineage>
        <taxon>unclassified sequences</taxon>
        <taxon>metagenomes</taxon>
        <taxon>ecological metagenomes</taxon>
    </lineage>
</organism>
<feature type="domain" description="Helix-turn-helix" evidence="1">
    <location>
        <begin position="1"/>
        <end position="47"/>
    </location>
</feature>
<evidence type="ECO:0000259" key="1">
    <source>
        <dbReference type="Pfam" id="PF12728"/>
    </source>
</evidence>
<dbReference type="Pfam" id="PF12728">
    <property type="entry name" value="HTH_17"/>
    <property type="match status" value="1"/>
</dbReference>
<accession>X1H5M7</accession>
<dbReference type="AlphaFoldDB" id="X1H5M7"/>
<evidence type="ECO:0000313" key="2">
    <source>
        <dbReference type="EMBL" id="GAH64707.1"/>
    </source>
</evidence>
<proteinExistence type="predicted"/>
<sequence>VPEAAKQLGRPKMTLYRWIKANKIIYAELGGVLFIPRSVVERLKNEKAAESEKSKEKGG</sequence>
<dbReference type="NCBIfam" id="TIGR01764">
    <property type="entry name" value="excise"/>
    <property type="match status" value="1"/>
</dbReference>
<dbReference type="SUPFAM" id="SSF46955">
    <property type="entry name" value="Putative DNA-binding domain"/>
    <property type="match status" value="1"/>
</dbReference>